<keyword evidence="1" id="KW-1133">Transmembrane helix</keyword>
<gene>
    <name evidence="2" type="ORF">A3D54_03655</name>
</gene>
<reference evidence="2 3" key="1">
    <citation type="journal article" date="2016" name="Nat. Commun.">
        <title>Thousands of microbial genomes shed light on interconnected biogeochemical processes in an aquifer system.</title>
        <authorList>
            <person name="Anantharaman K."/>
            <person name="Brown C.T."/>
            <person name="Hug L.A."/>
            <person name="Sharon I."/>
            <person name="Castelle C.J."/>
            <person name="Probst A.J."/>
            <person name="Thomas B.C."/>
            <person name="Singh A."/>
            <person name="Wilkins M.J."/>
            <person name="Karaoz U."/>
            <person name="Brodie E.L."/>
            <person name="Williams K.H."/>
            <person name="Hubbard S.S."/>
            <person name="Banfield J.F."/>
        </authorList>
    </citation>
    <scope>NUCLEOTIDE SEQUENCE [LARGE SCALE GENOMIC DNA]</scope>
</reference>
<sequence length="106" mass="12205">MQDMIEEKRRKEEIKALENMADIIALISRQPAESSNAHLRETFKDFNSLSLLEKARIAETILNTIYQNRQNWKTSRQGIKDWAWIVGVVGASITYIIKSIASFFSS</sequence>
<proteinExistence type="predicted"/>
<evidence type="ECO:0000313" key="2">
    <source>
        <dbReference type="EMBL" id="OGF19550.1"/>
    </source>
</evidence>
<dbReference type="EMBL" id="MFFU01000011">
    <property type="protein sequence ID" value="OGF19550.1"/>
    <property type="molecule type" value="Genomic_DNA"/>
</dbReference>
<keyword evidence="1" id="KW-0812">Transmembrane</keyword>
<feature type="transmembrane region" description="Helical" evidence="1">
    <location>
        <begin position="82"/>
        <end position="104"/>
    </location>
</feature>
<protein>
    <submittedName>
        <fullName evidence="2">Uncharacterized protein</fullName>
    </submittedName>
</protein>
<evidence type="ECO:0000313" key="3">
    <source>
        <dbReference type="Proteomes" id="UP000177691"/>
    </source>
</evidence>
<name>A0A1F5RYN6_9BACT</name>
<dbReference type="Proteomes" id="UP000177691">
    <property type="component" value="Unassembled WGS sequence"/>
</dbReference>
<keyword evidence="1" id="KW-0472">Membrane</keyword>
<organism evidence="2 3">
    <name type="scientific">Candidatus Falkowbacteria bacterium RIFCSPHIGHO2_02_FULL_45_15</name>
    <dbReference type="NCBI Taxonomy" id="1797987"/>
    <lineage>
        <taxon>Bacteria</taxon>
        <taxon>Candidatus Falkowiibacteriota</taxon>
    </lineage>
</organism>
<accession>A0A1F5RYN6</accession>
<comment type="caution">
    <text evidence="2">The sequence shown here is derived from an EMBL/GenBank/DDBJ whole genome shotgun (WGS) entry which is preliminary data.</text>
</comment>
<dbReference type="AlphaFoldDB" id="A0A1F5RYN6"/>
<evidence type="ECO:0000256" key="1">
    <source>
        <dbReference type="SAM" id="Phobius"/>
    </source>
</evidence>